<proteinExistence type="predicted"/>
<sequence>MARQPGRAHIAQRFFKPAQVAIAFDLHTGAGAFGHPILMSITQAAYPGLADAQRLYGPWLYTLFTHPDAAVSETGVVSRSTGYTSQTPQNALHDTHLLPSRYRMRHVSGGPDAHRAAQ</sequence>
<dbReference type="eggNOG" id="COG2866">
    <property type="taxonomic scope" value="Bacteria"/>
</dbReference>
<gene>
    <name evidence="1" type="ordered locus">Bphy_3750</name>
</gene>
<evidence type="ECO:0000313" key="2">
    <source>
        <dbReference type="Proteomes" id="UP000001192"/>
    </source>
</evidence>
<dbReference type="KEGG" id="bph:Bphy_3750"/>
<evidence type="ECO:0000313" key="1">
    <source>
        <dbReference type="EMBL" id="ACC72883.1"/>
    </source>
</evidence>
<dbReference type="EMBL" id="CP001044">
    <property type="protein sequence ID" value="ACC72883.1"/>
    <property type="molecule type" value="Genomic_DNA"/>
</dbReference>
<reference evidence="2" key="1">
    <citation type="journal article" date="2014" name="Stand. Genomic Sci.">
        <title>Complete genome sequence of Burkholderia phymatum STM815(T), a broad host range and efficient nitrogen-fixing symbiont of Mimosa species.</title>
        <authorList>
            <person name="Moulin L."/>
            <person name="Klonowska A."/>
            <person name="Caroline B."/>
            <person name="Booth K."/>
            <person name="Vriezen J.A."/>
            <person name="Melkonian R."/>
            <person name="James E.K."/>
            <person name="Young J.P."/>
            <person name="Bena G."/>
            <person name="Hauser L."/>
            <person name="Land M."/>
            <person name="Kyrpides N."/>
            <person name="Bruce D."/>
            <person name="Chain P."/>
            <person name="Copeland A."/>
            <person name="Pitluck S."/>
            <person name="Woyke T."/>
            <person name="Lizotte-Waniewski M."/>
            <person name="Bristow J."/>
            <person name="Riley M."/>
        </authorList>
    </citation>
    <scope>NUCLEOTIDE SEQUENCE [LARGE SCALE GENOMIC DNA]</scope>
    <source>
        <strain evidence="2">DSM 17167 / CIP 108236 / LMG 21445 / STM815</strain>
    </source>
</reference>
<keyword evidence="2" id="KW-1185">Reference proteome</keyword>
<name>B2JN35_PARP8</name>
<dbReference type="HOGENOM" id="CLU_2068691_0_0_4"/>
<organism evidence="1 2">
    <name type="scientific">Paraburkholderia phymatum (strain DSM 17167 / CIP 108236 / LMG 21445 / STM815)</name>
    <name type="common">Burkholderia phymatum</name>
    <dbReference type="NCBI Taxonomy" id="391038"/>
    <lineage>
        <taxon>Bacteria</taxon>
        <taxon>Pseudomonadati</taxon>
        <taxon>Pseudomonadota</taxon>
        <taxon>Betaproteobacteria</taxon>
        <taxon>Burkholderiales</taxon>
        <taxon>Burkholderiaceae</taxon>
        <taxon>Paraburkholderia</taxon>
    </lineage>
</organism>
<accession>B2JN35</accession>
<protein>
    <submittedName>
        <fullName evidence="1">Uncharacterized protein</fullName>
    </submittedName>
</protein>
<dbReference type="AlphaFoldDB" id="B2JN35"/>
<dbReference type="Proteomes" id="UP000001192">
    <property type="component" value="Chromosome 2"/>
</dbReference>
<dbReference type="STRING" id="391038.Bphy_3750"/>